<evidence type="ECO:0000313" key="2">
    <source>
        <dbReference type="Proteomes" id="UP000798662"/>
    </source>
</evidence>
<evidence type="ECO:0000313" key="1">
    <source>
        <dbReference type="EMBL" id="KAK1867710.1"/>
    </source>
</evidence>
<protein>
    <submittedName>
        <fullName evidence="1">Uncharacterized protein</fullName>
    </submittedName>
</protein>
<dbReference type="EMBL" id="CM020620">
    <property type="protein sequence ID" value="KAK1867710.1"/>
    <property type="molecule type" value="Genomic_DNA"/>
</dbReference>
<gene>
    <name evidence="1" type="ORF">I4F81_010214</name>
</gene>
<dbReference type="Proteomes" id="UP000798662">
    <property type="component" value="Chromosome 3"/>
</dbReference>
<comment type="caution">
    <text evidence="1">The sequence shown here is derived from an EMBL/GenBank/DDBJ whole genome shotgun (WGS) entry which is preliminary data.</text>
</comment>
<accession>A0ACC3CCK7</accession>
<keyword evidence="2" id="KW-1185">Reference proteome</keyword>
<sequence length="401" mass="41399">MAMPAFLTALAPLPLAPSPRAAVCTRRAPASRRPAGLRMLGGATPPTPPPADGDDKAEAPAAADESADAAAAPEATTVPDVPAEGEPAADAETTADDILSSPAFLKKKMEQSVPPPPPEVPSAVANVALGEDGLRTTEAGAAHDDPPGVVEARQLSWWIRARRSMLTALRVILPFLPLPDPTADDVDSLLPGYQILTKELNESTTEKEALVASLAKEKDSYLRLAADFDNVRRRSSSQLAAATTSATAAVVKKLLPALDNFERAATAAKPTTPGEEKLHTSYQAIQKQLLLALKDLGVEPLDTVGAAFDPNEHDAINRMESAEYPEGVVCAQLQRGYKGAAGVIRPAVVVVSVGPGPPVAEVVSDAAEAAGEPDALDVEASPATDVADTVTAADPAAPTQA</sequence>
<name>A0ACC3CCK7_PYRYE</name>
<reference evidence="1" key="1">
    <citation type="submission" date="2019-11" db="EMBL/GenBank/DDBJ databases">
        <title>Nori genome reveals adaptations in red seaweeds to the harsh intertidal environment.</title>
        <authorList>
            <person name="Wang D."/>
            <person name="Mao Y."/>
        </authorList>
    </citation>
    <scope>NUCLEOTIDE SEQUENCE</scope>
    <source>
        <tissue evidence="1">Gametophyte</tissue>
    </source>
</reference>
<proteinExistence type="predicted"/>
<organism evidence="1 2">
    <name type="scientific">Pyropia yezoensis</name>
    <name type="common">Susabi-nori</name>
    <name type="synonym">Porphyra yezoensis</name>
    <dbReference type="NCBI Taxonomy" id="2788"/>
    <lineage>
        <taxon>Eukaryota</taxon>
        <taxon>Rhodophyta</taxon>
        <taxon>Bangiophyceae</taxon>
        <taxon>Bangiales</taxon>
        <taxon>Bangiaceae</taxon>
        <taxon>Pyropia</taxon>
    </lineage>
</organism>